<dbReference type="PANTHER" id="PTHR13168">
    <property type="entry name" value="ASSOCIATE OF C-MYC AMY-1"/>
    <property type="match status" value="1"/>
</dbReference>
<evidence type="ECO:0000313" key="6">
    <source>
        <dbReference type="Proteomes" id="UP001461498"/>
    </source>
</evidence>
<dbReference type="AlphaFoldDB" id="A0AAW1DSD3"/>
<protein>
    <submittedName>
        <fullName evidence="5">Uncharacterized protein</fullName>
    </submittedName>
</protein>
<dbReference type="GO" id="GO:0005634">
    <property type="term" value="C:nucleus"/>
    <property type="evidence" value="ECO:0007669"/>
    <property type="project" value="UniProtKB-SubCell"/>
</dbReference>
<gene>
    <name evidence="5" type="ORF">O3M35_000229</name>
</gene>
<dbReference type="InterPro" id="IPR026060">
    <property type="entry name" value="AMY1"/>
</dbReference>
<evidence type="ECO:0000256" key="4">
    <source>
        <dbReference type="SAM" id="MobiDB-lite"/>
    </source>
</evidence>
<reference evidence="5 6" key="1">
    <citation type="submission" date="2022-12" db="EMBL/GenBank/DDBJ databases">
        <title>Chromosome-level genome assembly of true bugs.</title>
        <authorList>
            <person name="Ma L."/>
            <person name="Li H."/>
        </authorList>
    </citation>
    <scope>NUCLEOTIDE SEQUENCE [LARGE SCALE GENOMIC DNA]</scope>
    <source>
        <strain evidence="5">Lab_2022b</strain>
    </source>
</reference>
<evidence type="ECO:0000256" key="2">
    <source>
        <dbReference type="ARBA" id="ARBA00009389"/>
    </source>
</evidence>
<keyword evidence="3" id="KW-0539">Nucleus</keyword>
<dbReference type="Proteomes" id="UP001461498">
    <property type="component" value="Unassembled WGS sequence"/>
</dbReference>
<sequence>MAEKESKFHLNNTDDNGKMETDEGKSLFRKDTNIFNPYWYYKPFGLKKSTFSKFLDESGITAHITRVLSDLYDTPEKPPYPIHYFRKHFGYFDPNTPNVEFLIEFLREIRVELNSLREQNKYLKSVFAQYSDINLVPLEFLPMKKVIISSTPESYSEQEPFWSSTSTEIVDTERRKRTKKKGIGSTTTTEEDLGAYKKIEQMEKLQKTMRTLHK</sequence>
<name>A0AAW1DSD3_9HEMI</name>
<evidence type="ECO:0000256" key="1">
    <source>
        <dbReference type="ARBA" id="ARBA00004123"/>
    </source>
</evidence>
<dbReference type="EMBL" id="JAPXFL010000001">
    <property type="protein sequence ID" value="KAK9511605.1"/>
    <property type="molecule type" value="Genomic_DNA"/>
</dbReference>
<dbReference type="PANTHER" id="PTHR13168:SF0">
    <property type="entry name" value="C-MYC-BINDING PROTEIN"/>
    <property type="match status" value="1"/>
</dbReference>
<evidence type="ECO:0000313" key="5">
    <source>
        <dbReference type="EMBL" id="KAK9511605.1"/>
    </source>
</evidence>
<organism evidence="5 6">
    <name type="scientific">Rhynocoris fuscipes</name>
    <dbReference type="NCBI Taxonomy" id="488301"/>
    <lineage>
        <taxon>Eukaryota</taxon>
        <taxon>Metazoa</taxon>
        <taxon>Ecdysozoa</taxon>
        <taxon>Arthropoda</taxon>
        <taxon>Hexapoda</taxon>
        <taxon>Insecta</taxon>
        <taxon>Pterygota</taxon>
        <taxon>Neoptera</taxon>
        <taxon>Paraneoptera</taxon>
        <taxon>Hemiptera</taxon>
        <taxon>Heteroptera</taxon>
        <taxon>Panheteroptera</taxon>
        <taxon>Cimicomorpha</taxon>
        <taxon>Reduviidae</taxon>
        <taxon>Harpactorinae</taxon>
        <taxon>Harpactorini</taxon>
        <taxon>Rhynocoris</taxon>
    </lineage>
</organism>
<proteinExistence type="inferred from homology"/>
<evidence type="ECO:0000256" key="3">
    <source>
        <dbReference type="ARBA" id="ARBA00023242"/>
    </source>
</evidence>
<accession>A0AAW1DSD3</accession>
<comment type="subcellular location">
    <subcellularLocation>
        <location evidence="1">Nucleus</location>
    </subcellularLocation>
</comment>
<feature type="region of interest" description="Disordered" evidence="4">
    <location>
        <begin position="173"/>
        <end position="194"/>
    </location>
</feature>
<comment type="similarity">
    <text evidence="2">Belongs to the AMY1 family.</text>
</comment>
<keyword evidence="6" id="KW-1185">Reference proteome</keyword>
<comment type="caution">
    <text evidence="5">The sequence shown here is derived from an EMBL/GenBank/DDBJ whole genome shotgun (WGS) entry which is preliminary data.</text>
</comment>
<dbReference type="GO" id="GO:0003713">
    <property type="term" value="F:transcription coactivator activity"/>
    <property type="evidence" value="ECO:0007669"/>
    <property type="project" value="InterPro"/>
</dbReference>
<feature type="region of interest" description="Disordered" evidence="4">
    <location>
        <begin position="1"/>
        <end position="23"/>
    </location>
</feature>